<dbReference type="EMBL" id="CALSDN010000001">
    <property type="protein sequence ID" value="CAH6718997.1"/>
    <property type="molecule type" value="Genomic_DNA"/>
</dbReference>
<evidence type="ECO:0000313" key="1">
    <source>
        <dbReference type="EMBL" id="CAH6718997.1"/>
    </source>
</evidence>
<organism evidence="1 2">
    <name type="scientific">[Candida] jaroonii</name>
    <dbReference type="NCBI Taxonomy" id="467808"/>
    <lineage>
        <taxon>Eukaryota</taxon>
        <taxon>Fungi</taxon>
        <taxon>Dikarya</taxon>
        <taxon>Ascomycota</taxon>
        <taxon>Saccharomycotina</taxon>
        <taxon>Pichiomycetes</taxon>
        <taxon>Debaryomycetaceae</taxon>
        <taxon>Yamadazyma</taxon>
    </lineage>
</organism>
<accession>A0ACA9Y207</accession>
<protein>
    <submittedName>
        <fullName evidence="1">Lipoate-protein ligase A</fullName>
    </submittedName>
</protein>
<reference evidence="1" key="1">
    <citation type="submission" date="2022-06" db="EMBL/GenBank/DDBJ databases">
        <authorList>
            <person name="Legras J.-L."/>
            <person name="Devillers H."/>
            <person name="Grondin C."/>
        </authorList>
    </citation>
    <scope>NUCLEOTIDE SEQUENCE</scope>
    <source>
        <strain evidence="1">CLIB 1444</strain>
    </source>
</reference>
<proteinExistence type="predicted"/>
<keyword evidence="2" id="KW-1185">Reference proteome</keyword>
<sequence>MLRRLGDVKLIRRISNVPFHDDLTAADDDLFGLEDFKHYKESPEMTRKRLQLEDSLQPRQPEQVKSTSSLESAALRKEPMIFISKLTDPYLNLAIEDYVYNKMAPEPQNNRLMFYVNKPCVVIGKNQNPWKEVNLPLLNSLHIPMLRRRSGGGTVVHDSGNVNFSFMTTKSEFSRFKFVNLVVDAINNWGKCKYQLEVSSRGDITTVTQPDGINYKISGSAYKLSRGKSYHHGTMLLNSRLDILGKLLSNSPEKNGIVSDTISIDSVRSKVANIEIQSDEFKALVSEAFKQQYGVKAQLNKEEKLQNSLLGLEDFMEAKEVEIFTIEKNTEINEEILTTAEELKNWNWKFGNTPKFTHQFTNDKYDLKVKFIIGKNAIVEDFELELPSSSSHSEIKASFDFLRYAIDQNELKPAEERLKYKGSDIAGFITHDEISDWIGESIDGTI</sequence>
<comment type="caution">
    <text evidence="1">The sequence shown here is derived from an EMBL/GenBank/DDBJ whole genome shotgun (WGS) entry which is preliminary data.</text>
</comment>
<keyword evidence="1" id="KW-0436">Ligase</keyword>
<name>A0ACA9Y207_9ASCO</name>
<gene>
    <name evidence="1" type="ORF">CLIB1444_01S19174</name>
</gene>
<dbReference type="Proteomes" id="UP001152531">
    <property type="component" value="Unassembled WGS sequence"/>
</dbReference>
<evidence type="ECO:0000313" key="2">
    <source>
        <dbReference type="Proteomes" id="UP001152531"/>
    </source>
</evidence>